<feature type="domain" description="EAL" evidence="1">
    <location>
        <begin position="1"/>
        <end position="208"/>
    </location>
</feature>
<dbReference type="Gene3D" id="1.10.3210.10">
    <property type="entry name" value="Hypothetical protein af1432"/>
    <property type="match status" value="1"/>
</dbReference>
<evidence type="ECO:0000259" key="2">
    <source>
        <dbReference type="PROSITE" id="PS51833"/>
    </source>
</evidence>
<reference evidence="3" key="1">
    <citation type="submission" date="2023-03" db="EMBL/GenBank/DDBJ databases">
        <title>Chitinimonas shenzhenensis gen. nov., sp. nov., a novel member of family Burkholderiaceae isolated from activated sludge collected in Shen Zhen, China.</title>
        <authorList>
            <person name="Wang X."/>
        </authorList>
    </citation>
    <scope>NUCLEOTIDE SEQUENCE</scope>
    <source>
        <strain evidence="3">DQS-5</strain>
    </source>
</reference>
<dbReference type="InterPro" id="IPR013976">
    <property type="entry name" value="HDOD"/>
</dbReference>
<organism evidence="3 4">
    <name type="scientific">Parachitinimonas caeni</name>
    <dbReference type="NCBI Taxonomy" id="3031301"/>
    <lineage>
        <taxon>Bacteria</taxon>
        <taxon>Pseudomonadati</taxon>
        <taxon>Pseudomonadota</taxon>
        <taxon>Betaproteobacteria</taxon>
        <taxon>Neisseriales</taxon>
        <taxon>Chitinibacteraceae</taxon>
        <taxon>Parachitinimonas</taxon>
    </lineage>
</organism>
<dbReference type="Proteomes" id="UP001172778">
    <property type="component" value="Unassembled WGS sequence"/>
</dbReference>
<sequence>MDPKQFFLGRQPIVGRKQELQAYELLFRDGKVNEANVLDDDEASASVIQHAFSNLGVQNVLGQSLGFINIGEGLLMSDALQLLPKQHVVLEILETVALTPEVIARAKVLKAAGYRLALDDVIGLDATQKAILPLIDVVKLDVLAIPPDQLAPLVKAMRQYPVKLLAEKIDTPEQQKLCLDLGFDYFQGYYFAKPTILTGKPASPSVGLLIRLLTQVMADADTLEIEETLKLAPDLSVALLRLINSVAFGSSRKIGSMRAALTMLGRQHLQRWVQIMVFASSSGIAPDRDPLVQTAATRGRMMELVAGKLAPDNKVLQDRAFMVGMLSLIDVLFGMPLPEIIKPLNLDASVESALISQAGLLGDLLRLTQATEQGDVATASALLGHWQRLDLNELNQFLIAAMQWAAALGESI</sequence>
<evidence type="ECO:0000259" key="1">
    <source>
        <dbReference type="PROSITE" id="PS50883"/>
    </source>
</evidence>
<dbReference type="InterPro" id="IPR035919">
    <property type="entry name" value="EAL_sf"/>
</dbReference>
<dbReference type="PROSITE" id="PS51833">
    <property type="entry name" value="HDOD"/>
    <property type="match status" value="1"/>
</dbReference>
<name>A0ABT7DTJ2_9NEIS</name>
<dbReference type="PIRSF" id="PIRSF003180">
    <property type="entry name" value="DiGMPpdiest_YuxH"/>
    <property type="match status" value="1"/>
</dbReference>
<comment type="caution">
    <text evidence="3">The sequence shown here is derived from an EMBL/GenBank/DDBJ whole genome shotgun (WGS) entry which is preliminary data.</text>
</comment>
<accession>A0ABT7DTJ2</accession>
<dbReference type="InterPro" id="IPR014408">
    <property type="entry name" value="dGMP_Pdiesterase_EAL/HD-GYP"/>
</dbReference>
<gene>
    <name evidence="3" type="ORF">PZA18_04665</name>
</gene>
<dbReference type="Pfam" id="PF08668">
    <property type="entry name" value="HDOD"/>
    <property type="match status" value="1"/>
</dbReference>
<keyword evidence="4" id="KW-1185">Reference proteome</keyword>
<dbReference type="RefSeq" id="WP_284099631.1">
    <property type="nucleotide sequence ID" value="NZ_JARRAF010000004.1"/>
</dbReference>
<dbReference type="SMART" id="SM00052">
    <property type="entry name" value="EAL"/>
    <property type="match status" value="1"/>
</dbReference>
<evidence type="ECO:0000313" key="4">
    <source>
        <dbReference type="Proteomes" id="UP001172778"/>
    </source>
</evidence>
<dbReference type="SUPFAM" id="SSF141868">
    <property type="entry name" value="EAL domain-like"/>
    <property type="match status" value="1"/>
</dbReference>
<dbReference type="EMBL" id="JARRAF010000004">
    <property type="protein sequence ID" value="MDK2123341.1"/>
    <property type="molecule type" value="Genomic_DNA"/>
</dbReference>
<dbReference type="InterPro" id="IPR001633">
    <property type="entry name" value="EAL_dom"/>
</dbReference>
<dbReference type="PANTHER" id="PTHR33525">
    <property type="match status" value="1"/>
</dbReference>
<protein>
    <submittedName>
        <fullName evidence="3">EAL domain-containing protein</fullName>
    </submittedName>
</protein>
<dbReference type="Gene3D" id="3.20.20.450">
    <property type="entry name" value="EAL domain"/>
    <property type="match status" value="1"/>
</dbReference>
<dbReference type="PROSITE" id="PS50883">
    <property type="entry name" value="EAL"/>
    <property type="match status" value="1"/>
</dbReference>
<proteinExistence type="predicted"/>
<dbReference type="InterPro" id="IPR052340">
    <property type="entry name" value="RNase_Y/CdgJ"/>
</dbReference>
<dbReference type="SUPFAM" id="SSF109604">
    <property type="entry name" value="HD-domain/PDEase-like"/>
    <property type="match status" value="1"/>
</dbReference>
<feature type="domain" description="HDOD" evidence="2">
    <location>
        <begin position="200"/>
        <end position="408"/>
    </location>
</feature>
<dbReference type="Pfam" id="PF00563">
    <property type="entry name" value="EAL"/>
    <property type="match status" value="1"/>
</dbReference>
<dbReference type="PANTHER" id="PTHR33525:SF4">
    <property type="entry name" value="CYCLIC DI-GMP PHOSPHODIESTERASE CDGJ"/>
    <property type="match status" value="1"/>
</dbReference>
<evidence type="ECO:0000313" key="3">
    <source>
        <dbReference type="EMBL" id="MDK2123341.1"/>
    </source>
</evidence>